<accession>A0ABW5FDS0</accession>
<gene>
    <name evidence="1" type="ORF">ACFSX3_23410</name>
</gene>
<dbReference type="Proteomes" id="UP001597448">
    <property type="component" value="Unassembled WGS sequence"/>
</dbReference>
<protein>
    <submittedName>
        <fullName evidence="1">Uncharacterized protein</fullName>
    </submittedName>
</protein>
<sequence>MRPLIIAEYLPFEGITLFCVDIYGDDGYLIQPFVLAISDPSVCIYAMRYFAEERHIDTFDVWTADRALYGACMGEPGITVFAKHPSDTYTAARQNVERDPDIFREMYVPQQAEEAPKLPPLPKWRAWLSKHIRNLLTKIEGDGKYDEIY</sequence>
<keyword evidence="2" id="KW-1185">Reference proteome</keyword>
<organism evidence="1 2">
    <name type="scientific">Paenibacillus rhizoplanae</name>
    <dbReference type="NCBI Taxonomy" id="1917181"/>
    <lineage>
        <taxon>Bacteria</taxon>
        <taxon>Bacillati</taxon>
        <taxon>Bacillota</taxon>
        <taxon>Bacilli</taxon>
        <taxon>Bacillales</taxon>
        <taxon>Paenibacillaceae</taxon>
        <taxon>Paenibacillus</taxon>
    </lineage>
</organism>
<comment type="caution">
    <text evidence="1">The sequence shown here is derived from an EMBL/GenBank/DDBJ whole genome shotgun (WGS) entry which is preliminary data.</text>
</comment>
<name>A0ABW5FDS0_9BACL</name>
<dbReference type="EMBL" id="JBHUKY010000052">
    <property type="protein sequence ID" value="MFD2412834.1"/>
    <property type="molecule type" value="Genomic_DNA"/>
</dbReference>
<reference evidence="2" key="1">
    <citation type="journal article" date="2019" name="Int. J. Syst. Evol. Microbiol.">
        <title>The Global Catalogue of Microorganisms (GCM) 10K type strain sequencing project: providing services to taxonomists for standard genome sequencing and annotation.</title>
        <authorList>
            <consortium name="The Broad Institute Genomics Platform"/>
            <consortium name="The Broad Institute Genome Sequencing Center for Infectious Disease"/>
            <person name="Wu L."/>
            <person name="Ma J."/>
        </authorList>
    </citation>
    <scope>NUCLEOTIDE SEQUENCE [LARGE SCALE GENOMIC DNA]</scope>
    <source>
        <strain evidence="2">CCM 8725</strain>
    </source>
</reference>
<evidence type="ECO:0000313" key="1">
    <source>
        <dbReference type="EMBL" id="MFD2412834.1"/>
    </source>
</evidence>
<dbReference type="RefSeq" id="WP_209994871.1">
    <property type="nucleotide sequence ID" value="NZ_JBHSVQ010000001.1"/>
</dbReference>
<evidence type="ECO:0000313" key="2">
    <source>
        <dbReference type="Proteomes" id="UP001597448"/>
    </source>
</evidence>
<proteinExistence type="predicted"/>